<protein>
    <recommendedName>
        <fullName evidence="3">SIMPL domain-containing protein</fullName>
    </recommendedName>
</protein>
<dbReference type="Gene3D" id="3.30.70.2970">
    <property type="entry name" value="Protein of unknown function (DUF541), domain 2"/>
    <property type="match status" value="1"/>
</dbReference>
<proteinExistence type="predicted"/>
<name>A0A1G2CMV7_9BACT</name>
<evidence type="ECO:0000313" key="2">
    <source>
        <dbReference type="Proteomes" id="UP000178599"/>
    </source>
</evidence>
<dbReference type="Pfam" id="PF04402">
    <property type="entry name" value="SIMPL"/>
    <property type="match status" value="1"/>
</dbReference>
<dbReference type="PANTHER" id="PTHR34387:SF1">
    <property type="entry name" value="PERIPLASMIC IMMUNOGENIC PROTEIN"/>
    <property type="match status" value="1"/>
</dbReference>
<evidence type="ECO:0008006" key="3">
    <source>
        <dbReference type="Google" id="ProtNLM"/>
    </source>
</evidence>
<dbReference type="Proteomes" id="UP000178599">
    <property type="component" value="Unassembled WGS sequence"/>
</dbReference>
<accession>A0A1G2CMV7</accession>
<dbReference type="GO" id="GO:0006974">
    <property type="term" value="P:DNA damage response"/>
    <property type="evidence" value="ECO:0007669"/>
    <property type="project" value="TreeGrafter"/>
</dbReference>
<gene>
    <name evidence="1" type="ORF">A2390_00500</name>
</gene>
<dbReference type="PANTHER" id="PTHR34387">
    <property type="entry name" value="SLR1258 PROTEIN"/>
    <property type="match status" value="1"/>
</dbReference>
<dbReference type="AlphaFoldDB" id="A0A1G2CMV7"/>
<sequence length="255" mass="27475">MSEKTKNYLGIAIIFALLIFAYAAVKYARAYADSVEPSTFRSFSVSGDGKVVAVPDIASVTFKVITQGGRDVGVLQKENSGKMNKAIDFVKSNNINNKDIKTESYNIEPRYQYDSCRSGGTCLPSEIIGYTITNSTAVKIRDFSKISDILSGVVKNGANSVSNVSFTEDDPEKTKNEARTKAIESARAKAEIIAESAGFRVGRLLSVDEGWATPSYKYGIGGATMEASSSISPAPSIEPGSEEVSISVNLRYEIK</sequence>
<dbReference type="InterPro" id="IPR052022">
    <property type="entry name" value="26kDa_periplasmic_antigen"/>
</dbReference>
<evidence type="ECO:0000313" key="1">
    <source>
        <dbReference type="EMBL" id="OGZ02080.1"/>
    </source>
</evidence>
<comment type="caution">
    <text evidence="1">The sequence shown here is derived from an EMBL/GenBank/DDBJ whole genome shotgun (WGS) entry which is preliminary data.</text>
</comment>
<dbReference type="InterPro" id="IPR007497">
    <property type="entry name" value="SIMPL/DUF541"/>
</dbReference>
<reference evidence="1 2" key="1">
    <citation type="journal article" date="2016" name="Nat. Commun.">
        <title>Thousands of microbial genomes shed light on interconnected biogeochemical processes in an aquifer system.</title>
        <authorList>
            <person name="Anantharaman K."/>
            <person name="Brown C.T."/>
            <person name="Hug L.A."/>
            <person name="Sharon I."/>
            <person name="Castelle C.J."/>
            <person name="Probst A.J."/>
            <person name="Thomas B.C."/>
            <person name="Singh A."/>
            <person name="Wilkins M.J."/>
            <person name="Karaoz U."/>
            <person name="Brodie E.L."/>
            <person name="Williams K.H."/>
            <person name="Hubbard S.S."/>
            <person name="Banfield J.F."/>
        </authorList>
    </citation>
    <scope>NUCLEOTIDE SEQUENCE [LARGE SCALE GENOMIC DNA]</scope>
</reference>
<dbReference type="Gene3D" id="3.30.110.170">
    <property type="entry name" value="Protein of unknown function (DUF541), domain 1"/>
    <property type="match status" value="1"/>
</dbReference>
<organism evidence="1 2">
    <name type="scientific">Candidatus Liptonbacteria bacterium RIFOXYB1_FULL_36_10</name>
    <dbReference type="NCBI Taxonomy" id="1798654"/>
    <lineage>
        <taxon>Bacteria</taxon>
        <taxon>Candidatus Liptoniibacteriota</taxon>
    </lineage>
</organism>
<dbReference type="EMBL" id="MHLE01000043">
    <property type="protein sequence ID" value="OGZ02080.1"/>
    <property type="molecule type" value="Genomic_DNA"/>
</dbReference>